<accession>A0A975B3B7</accession>
<dbReference type="KEGG" id="dli:dnl_02110"/>
<dbReference type="FunFam" id="1.10.510.10:FF:000021">
    <property type="entry name" value="Serine/threonine protein kinase"/>
    <property type="match status" value="1"/>
</dbReference>
<dbReference type="Proteomes" id="UP000663720">
    <property type="component" value="Chromosome"/>
</dbReference>
<evidence type="ECO:0000256" key="1">
    <source>
        <dbReference type="ARBA" id="ARBA00012513"/>
    </source>
</evidence>
<dbReference type="InterPro" id="IPR000719">
    <property type="entry name" value="Prot_kinase_dom"/>
</dbReference>
<evidence type="ECO:0000256" key="3">
    <source>
        <dbReference type="ARBA" id="ARBA00022679"/>
    </source>
</evidence>
<dbReference type="EC" id="2.7.11.1" evidence="1"/>
<dbReference type="AlphaFoldDB" id="A0A975B3B7"/>
<dbReference type="SUPFAM" id="SSF48452">
    <property type="entry name" value="TPR-like"/>
    <property type="match status" value="1"/>
</dbReference>
<dbReference type="InterPro" id="IPR008271">
    <property type="entry name" value="Ser/Thr_kinase_AS"/>
</dbReference>
<organism evidence="10 11">
    <name type="scientific">Desulfonema limicola</name>
    <dbReference type="NCBI Taxonomy" id="45656"/>
    <lineage>
        <taxon>Bacteria</taxon>
        <taxon>Pseudomonadati</taxon>
        <taxon>Thermodesulfobacteriota</taxon>
        <taxon>Desulfobacteria</taxon>
        <taxon>Desulfobacterales</taxon>
        <taxon>Desulfococcaceae</taxon>
        <taxon>Desulfonema</taxon>
    </lineage>
</organism>
<dbReference type="SUPFAM" id="SSF56112">
    <property type="entry name" value="Protein kinase-like (PK-like)"/>
    <property type="match status" value="1"/>
</dbReference>
<protein>
    <recommendedName>
        <fullName evidence="1">non-specific serine/threonine protein kinase</fullName>
        <ecNumber evidence="1">2.7.11.1</ecNumber>
    </recommendedName>
</protein>
<keyword evidence="8" id="KW-0472">Membrane</keyword>
<evidence type="ECO:0000259" key="9">
    <source>
        <dbReference type="PROSITE" id="PS50011"/>
    </source>
</evidence>
<keyword evidence="8" id="KW-0812">Transmembrane</keyword>
<evidence type="ECO:0000256" key="5">
    <source>
        <dbReference type="ARBA" id="ARBA00022777"/>
    </source>
</evidence>
<gene>
    <name evidence="10" type="ORF">dnl_02110</name>
</gene>
<dbReference type="PROSITE" id="PS00108">
    <property type="entry name" value="PROTEIN_KINASE_ST"/>
    <property type="match status" value="1"/>
</dbReference>
<sequence>MLSASNIDKPVPEFLKASYGIGHVNLQNDADGKIRRDVLLFQYRQLYIPSFSLSLAAAFLDVPNNQIRAKIGTSIELADTVRIPVTSGSQLLVSFKKSQRPFQVFSFDDVIKNKIPQDAFQRAFKDKIVLITPSAAGIDNPVTTPVSPQMSIGELTASTIWTILNSHFIIKPSWDRYAAIAIILIVGIMISFVLPRLKAVLSGLVFITFMFALVGGSIYLFTANSLWIQITYPFLQLLFGYIGVVTINFFVTEAGKEKVEGESAETNRMLGLSFQSQGMLDMAFDKFRKVPVDGETKDLLYNLALDYERKRQYNKAASVYEYIEQHDPEYKNVGEKKQKLLKASETMAFGSDSVLGGTSGGDPLLGGDGSTKPTLGRYEIIKQLGKGAMGIVYLGQDPRINRTTAIKTFSFADDFEPEEAEKLKQKFFREAESAGTLSHPNIVTIYDAGDEHDLAYIAMEFLDGEDFQKYTKKNNLLPVRKVIDYIADIADGLDYAHEKGIVHRDIKPANIMILKSGVVKITDFGIARITATSQTQTGVVKGTPHYMSPEQITGKKVDGRSDIFSLGAMLFQLVTGELPFRGDSPAALMHQIMNVAHPDPRKINPKLVKPLIAIIDKALEKDRNKRYLRAGHMAKHLRALGMKIDAVIAQKKQAG</sequence>
<name>A0A975B3B7_9BACT</name>
<dbReference type="InterPro" id="IPR011009">
    <property type="entry name" value="Kinase-like_dom_sf"/>
</dbReference>
<dbReference type="Gene3D" id="1.25.40.10">
    <property type="entry name" value="Tetratricopeptide repeat domain"/>
    <property type="match status" value="1"/>
</dbReference>
<dbReference type="Gene3D" id="3.30.200.20">
    <property type="entry name" value="Phosphorylase Kinase, domain 1"/>
    <property type="match status" value="1"/>
</dbReference>
<dbReference type="EMBL" id="CP061799">
    <property type="protein sequence ID" value="QTA78006.1"/>
    <property type="molecule type" value="Genomic_DNA"/>
</dbReference>
<keyword evidence="3" id="KW-0808">Transferase</keyword>
<dbReference type="Pfam" id="PF05226">
    <property type="entry name" value="CHASE2"/>
    <property type="match status" value="1"/>
</dbReference>
<evidence type="ECO:0000256" key="2">
    <source>
        <dbReference type="ARBA" id="ARBA00022527"/>
    </source>
</evidence>
<dbReference type="Gene3D" id="1.10.510.10">
    <property type="entry name" value="Transferase(Phosphotransferase) domain 1"/>
    <property type="match status" value="1"/>
</dbReference>
<feature type="transmembrane region" description="Helical" evidence="8">
    <location>
        <begin position="234"/>
        <end position="251"/>
    </location>
</feature>
<evidence type="ECO:0000313" key="11">
    <source>
        <dbReference type="Proteomes" id="UP000663720"/>
    </source>
</evidence>
<evidence type="ECO:0000256" key="4">
    <source>
        <dbReference type="ARBA" id="ARBA00022741"/>
    </source>
</evidence>
<dbReference type="GO" id="GO:0005524">
    <property type="term" value="F:ATP binding"/>
    <property type="evidence" value="ECO:0007669"/>
    <property type="project" value="UniProtKB-UniRule"/>
</dbReference>
<feature type="transmembrane region" description="Helical" evidence="8">
    <location>
        <begin position="200"/>
        <end position="222"/>
    </location>
</feature>
<dbReference type="InterPro" id="IPR007890">
    <property type="entry name" value="CHASE2"/>
</dbReference>
<evidence type="ECO:0000256" key="6">
    <source>
        <dbReference type="ARBA" id="ARBA00022840"/>
    </source>
</evidence>
<dbReference type="Pfam" id="PF00069">
    <property type="entry name" value="Pkinase"/>
    <property type="match status" value="1"/>
</dbReference>
<dbReference type="CDD" id="cd14014">
    <property type="entry name" value="STKc_PknB_like"/>
    <property type="match status" value="1"/>
</dbReference>
<feature type="domain" description="Protein kinase" evidence="9">
    <location>
        <begin position="378"/>
        <end position="639"/>
    </location>
</feature>
<keyword evidence="2" id="KW-0723">Serine/threonine-protein kinase</keyword>
<keyword evidence="4 7" id="KW-0547">Nucleotide-binding</keyword>
<dbReference type="RefSeq" id="WP_207689918.1">
    <property type="nucleotide sequence ID" value="NZ_CP061799.1"/>
</dbReference>
<dbReference type="InterPro" id="IPR017441">
    <property type="entry name" value="Protein_kinase_ATP_BS"/>
</dbReference>
<evidence type="ECO:0000313" key="10">
    <source>
        <dbReference type="EMBL" id="QTA78006.1"/>
    </source>
</evidence>
<dbReference type="PANTHER" id="PTHR43289">
    <property type="entry name" value="MITOGEN-ACTIVATED PROTEIN KINASE KINASE KINASE 20-RELATED"/>
    <property type="match status" value="1"/>
</dbReference>
<reference evidence="10" key="1">
    <citation type="journal article" date="2021" name="Microb. Physiol.">
        <title>Proteogenomic Insights into the Physiology of Marine, Sulfate-Reducing, Filamentous Desulfonema limicola and Desulfonema magnum.</title>
        <authorList>
            <person name="Schnaars V."/>
            <person name="Wohlbrand L."/>
            <person name="Scheve S."/>
            <person name="Hinrichs C."/>
            <person name="Reinhardt R."/>
            <person name="Rabus R."/>
        </authorList>
    </citation>
    <scope>NUCLEOTIDE SEQUENCE</scope>
    <source>
        <strain evidence="10">5ac10</strain>
    </source>
</reference>
<keyword evidence="6 7" id="KW-0067">ATP-binding</keyword>
<dbReference type="PANTHER" id="PTHR43289:SF6">
    <property type="entry name" value="SERINE_THREONINE-PROTEIN KINASE NEKL-3"/>
    <property type="match status" value="1"/>
</dbReference>
<keyword evidence="5" id="KW-0418">Kinase</keyword>
<evidence type="ECO:0000256" key="8">
    <source>
        <dbReference type="SAM" id="Phobius"/>
    </source>
</evidence>
<keyword evidence="11" id="KW-1185">Reference proteome</keyword>
<dbReference type="PROSITE" id="PS50011">
    <property type="entry name" value="PROTEIN_KINASE_DOM"/>
    <property type="match status" value="1"/>
</dbReference>
<dbReference type="SMART" id="SM00220">
    <property type="entry name" value="S_TKc"/>
    <property type="match status" value="1"/>
</dbReference>
<dbReference type="PROSITE" id="PS00107">
    <property type="entry name" value="PROTEIN_KINASE_ATP"/>
    <property type="match status" value="1"/>
</dbReference>
<evidence type="ECO:0000256" key="7">
    <source>
        <dbReference type="PROSITE-ProRule" id="PRU10141"/>
    </source>
</evidence>
<dbReference type="GO" id="GO:0004674">
    <property type="term" value="F:protein serine/threonine kinase activity"/>
    <property type="evidence" value="ECO:0007669"/>
    <property type="project" value="UniProtKB-KW"/>
</dbReference>
<keyword evidence="8" id="KW-1133">Transmembrane helix</keyword>
<feature type="transmembrane region" description="Helical" evidence="8">
    <location>
        <begin position="177"/>
        <end position="194"/>
    </location>
</feature>
<proteinExistence type="predicted"/>
<feature type="binding site" evidence="7">
    <location>
        <position position="407"/>
    </location>
    <ligand>
        <name>ATP</name>
        <dbReference type="ChEBI" id="CHEBI:30616"/>
    </ligand>
</feature>
<dbReference type="InterPro" id="IPR011990">
    <property type="entry name" value="TPR-like_helical_dom_sf"/>
</dbReference>